<accession>A0A6B0YXM7</accession>
<dbReference type="GO" id="GO:0006508">
    <property type="term" value="P:proteolysis"/>
    <property type="evidence" value="ECO:0007669"/>
    <property type="project" value="UniProtKB-KW"/>
</dbReference>
<dbReference type="InterPro" id="IPR001940">
    <property type="entry name" value="Peptidase_S1C"/>
</dbReference>
<reference evidence="5" key="1">
    <citation type="submission" date="2019-09" db="EMBL/GenBank/DDBJ databases">
        <title>Characterisation of the sponge microbiome using genome-centric metagenomics.</title>
        <authorList>
            <person name="Engelberts J.P."/>
            <person name="Robbins S.J."/>
            <person name="De Goeij J.M."/>
            <person name="Aranda M."/>
            <person name="Bell S.C."/>
            <person name="Webster N.S."/>
        </authorList>
    </citation>
    <scope>NUCLEOTIDE SEQUENCE</scope>
    <source>
        <strain evidence="5">SB0664_bin_27</strain>
    </source>
</reference>
<evidence type="ECO:0000313" key="5">
    <source>
        <dbReference type="EMBL" id="MXY95864.1"/>
    </source>
</evidence>
<dbReference type="GO" id="GO:0004252">
    <property type="term" value="F:serine-type endopeptidase activity"/>
    <property type="evidence" value="ECO:0007669"/>
    <property type="project" value="InterPro"/>
</dbReference>
<dbReference type="SMART" id="SM00228">
    <property type="entry name" value="PDZ"/>
    <property type="match status" value="1"/>
</dbReference>
<dbReference type="PANTHER" id="PTHR43343">
    <property type="entry name" value="PEPTIDASE S12"/>
    <property type="match status" value="1"/>
</dbReference>
<evidence type="ECO:0000256" key="3">
    <source>
        <dbReference type="ARBA" id="ARBA00022801"/>
    </source>
</evidence>
<evidence type="ECO:0000259" key="4">
    <source>
        <dbReference type="PROSITE" id="PS50106"/>
    </source>
</evidence>
<keyword evidence="3" id="KW-0378">Hydrolase</keyword>
<dbReference type="InterPro" id="IPR051201">
    <property type="entry name" value="Chloro_Bact_Ser_Proteases"/>
</dbReference>
<dbReference type="Pfam" id="PF13365">
    <property type="entry name" value="Trypsin_2"/>
    <property type="match status" value="1"/>
</dbReference>
<feature type="domain" description="PDZ" evidence="4">
    <location>
        <begin position="201"/>
        <end position="284"/>
    </location>
</feature>
<dbReference type="Gene3D" id="2.30.42.10">
    <property type="match status" value="1"/>
</dbReference>
<evidence type="ECO:0000256" key="2">
    <source>
        <dbReference type="ARBA" id="ARBA00022670"/>
    </source>
</evidence>
<gene>
    <name evidence="5" type="ORF">F4Y42_20685</name>
</gene>
<dbReference type="PANTHER" id="PTHR43343:SF3">
    <property type="entry name" value="PROTEASE DO-LIKE 8, CHLOROPLASTIC"/>
    <property type="match status" value="1"/>
</dbReference>
<protein>
    <submittedName>
        <fullName evidence="5">PDZ domain-containing protein</fullName>
    </submittedName>
</protein>
<dbReference type="Pfam" id="PF13180">
    <property type="entry name" value="PDZ_2"/>
    <property type="match status" value="1"/>
</dbReference>
<evidence type="ECO:0000256" key="1">
    <source>
        <dbReference type="ARBA" id="ARBA00010541"/>
    </source>
</evidence>
<dbReference type="InterPro" id="IPR009003">
    <property type="entry name" value="Peptidase_S1_PA"/>
</dbReference>
<dbReference type="Gene3D" id="2.40.10.10">
    <property type="entry name" value="Trypsin-like serine proteases"/>
    <property type="match status" value="2"/>
</dbReference>
<organism evidence="5">
    <name type="scientific">Caldilineaceae bacterium SB0664_bin_27</name>
    <dbReference type="NCBI Taxonomy" id="2605260"/>
    <lineage>
        <taxon>Bacteria</taxon>
        <taxon>Bacillati</taxon>
        <taxon>Chloroflexota</taxon>
        <taxon>Caldilineae</taxon>
        <taxon>Caldilineales</taxon>
        <taxon>Caldilineaceae</taxon>
    </lineage>
</organism>
<dbReference type="InterPro" id="IPR001478">
    <property type="entry name" value="PDZ"/>
</dbReference>
<proteinExistence type="inferred from homology"/>
<dbReference type="SUPFAM" id="SSF50156">
    <property type="entry name" value="PDZ domain-like"/>
    <property type="match status" value="1"/>
</dbReference>
<dbReference type="EMBL" id="VXRG01000176">
    <property type="protein sequence ID" value="MXY95864.1"/>
    <property type="molecule type" value="Genomic_DNA"/>
</dbReference>
<name>A0A6B0YXM7_9CHLR</name>
<comment type="caution">
    <text evidence="5">The sequence shown here is derived from an EMBL/GenBank/DDBJ whole genome shotgun (WGS) entry which is preliminary data.</text>
</comment>
<dbReference type="PROSITE" id="PS50106">
    <property type="entry name" value="PDZ"/>
    <property type="match status" value="1"/>
</dbReference>
<comment type="similarity">
    <text evidence="1">Belongs to the peptidase S1C family.</text>
</comment>
<dbReference type="AlphaFoldDB" id="A0A6B0YXM7"/>
<dbReference type="InterPro" id="IPR036034">
    <property type="entry name" value="PDZ_sf"/>
</dbReference>
<keyword evidence="2" id="KW-0645">Protease</keyword>
<dbReference type="InterPro" id="IPR043504">
    <property type="entry name" value="Peptidase_S1_PA_chymotrypsin"/>
</dbReference>
<dbReference type="SUPFAM" id="SSF50494">
    <property type="entry name" value="Trypsin-like serine proteases"/>
    <property type="match status" value="1"/>
</dbReference>
<sequence>MTTQFKAISDAMAAVVESAGQSVVQVNGRRRVPASGIVWSADGVIVTASHVVRTDDIRVALPDGDQLNAALIGRDPATDLAALRIDCDGLTTPSWSTEEDLRVGAMAFALGRPGSTVQASLGILSALGEDWRLHGGARISHYVRADLVMYPGFSGGPIIDADGRVVGLATSALSRDGGIALTRTTVEPTVEAILKHGSVRRGYLGVGVQTVQLPLSLRSELGQETGVLFNSVTPDSPAERGGLVVGDILVNLNDRPILSPDELAVVLRSDLTGEEANLRIVRGGELQLVTVEIAIGGERTRP</sequence>
<dbReference type="PRINTS" id="PR00834">
    <property type="entry name" value="PROTEASES2C"/>
</dbReference>